<comment type="caution">
    <text evidence="2">The sequence shown here is derived from an EMBL/GenBank/DDBJ whole genome shotgun (WGS) entry which is preliminary data.</text>
</comment>
<dbReference type="AlphaFoldDB" id="A0A8X6LY07"/>
<dbReference type="EMBL" id="BMAO01008565">
    <property type="protein sequence ID" value="GFR24852.1"/>
    <property type="molecule type" value="Genomic_DNA"/>
</dbReference>
<protein>
    <submittedName>
        <fullName evidence="2">Uncharacterized protein</fullName>
    </submittedName>
</protein>
<reference evidence="2" key="1">
    <citation type="submission" date="2020-07" db="EMBL/GenBank/DDBJ databases">
        <title>Multicomponent nature underlies the extraordinary mechanical properties of spider dragline silk.</title>
        <authorList>
            <person name="Kono N."/>
            <person name="Nakamura H."/>
            <person name="Mori M."/>
            <person name="Yoshida Y."/>
            <person name="Ohtoshi R."/>
            <person name="Malay A.D."/>
            <person name="Moran D.A.P."/>
            <person name="Tomita M."/>
            <person name="Numata K."/>
            <person name="Arakawa K."/>
        </authorList>
    </citation>
    <scope>NUCLEOTIDE SEQUENCE</scope>
</reference>
<evidence type="ECO:0000313" key="2">
    <source>
        <dbReference type="EMBL" id="GFR24852.1"/>
    </source>
</evidence>
<gene>
    <name evidence="2" type="ORF">TNCT_109631</name>
</gene>
<evidence type="ECO:0000256" key="1">
    <source>
        <dbReference type="SAM" id="MobiDB-lite"/>
    </source>
</evidence>
<sequence>MLPRYLNRREKISMFHNIKKSDGERHYSNKKLAFHPGFTSEDHDAFHSSFGQPKCVTKEDEPNIWKAGRSLETPQGSLEQNEFGENRK</sequence>
<accession>A0A8X6LY07</accession>
<proteinExistence type="predicted"/>
<dbReference type="Proteomes" id="UP000887116">
    <property type="component" value="Unassembled WGS sequence"/>
</dbReference>
<name>A0A8X6LY07_TRICU</name>
<keyword evidence="3" id="KW-1185">Reference proteome</keyword>
<organism evidence="2 3">
    <name type="scientific">Trichonephila clavata</name>
    <name type="common">Joro spider</name>
    <name type="synonym">Nephila clavata</name>
    <dbReference type="NCBI Taxonomy" id="2740835"/>
    <lineage>
        <taxon>Eukaryota</taxon>
        <taxon>Metazoa</taxon>
        <taxon>Ecdysozoa</taxon>
        <taxon>Arthropoda</taxon>
        <taxon>Chelicerata</taxon>
        <taxon>Arachnida</taxon>
        <taxon>Araneae</taxon>
        <taxon>Araneomorphae</taxon>
        <taxon>Entelegynae</taxon>
        <taxon>Araneoidea</taxon>
        <taxon>Nephilidae</taxon>
        <taxon>Trichonephila</taxon>
    </lineage>
</organism>
<evidence type="ECO:0000313" key="3">
    <source>
        <dbReference type="Proteomes" id="UP000887116"/>
    </source>
</evidence>
<feature type="region of interest" description="Disordered" evidence="1">
    <location>
        <begin position="66"/>
        <end position="88"/>
    </location>
</feature>